<dbReference type="PANTHER" id="PTHR43252:SF2">
    <property type="entry name" value="TRANSCRIPTION REGULATOR, PADR-LIKE FAMILY"/>
    <property type="match status" value="1"/>
</dbReference>
<dbReference type="Proteomes" id="UP000014148">
    <property type="component" value="Unassembled WGS sequence"/>
</dbReference>
<dbReference type="InterPro" id="IPR036388">
    <property type="entry name" value="WH-like_DNA-bd_sf"/>
</dbReference>
<dbReference type="Pfam" id="PF10400">
    <property type="entry name" value="Vir_act_alpha_C"/>
    <property type="match status" value="1"/>
</dbReference>
<dbReference type="PATRIC" id="fig|1158601.3.peg.1632"/>
<dbReference type="PANTHER" id="PTHR43252">
    <property type="entry name" value="TRANSCRIPTIONAL REGULATOR YQJI"/>
    <property type="match status" value="1"/>
</dbReference>
<proteinExistence type="predicted"/>
<protein>
    <recommendedName>
        <fullName evidence="7">Transcription regulator PadR N-terminal domain-containing protein</fullName>
    </recommendedName>
</protein>
<dbReference type="InterPro" id="IPR005149">
    <property type="entry name" value="Tscrpt_reg_PadR_N"/>
</dbReference>
<comment type="caution">
    <text evidence="3">The sequence shown here is derived from an EMBL/GenBank/DDBJ whole genome shotgun (WGS) entry which is preliminary data.</text>
</comment>
<evidence type="ECO:0000259" key="1">
    <source>
        <dbReference type="Pfam" id="PF03551"/>
    </source>
</evidence>
<dbReference type="EMBL" id="ASWA01000004">
    <property type="protein sequence ID" value="EOT64555.1"/>
    <property type="molecule type" value="Genomic_DNA"/>
</dbReference>
<evidence type="ECO:0000259" key="2">
    <source>
        <dbReference type="Pfam" id="PF10400"/>
    </source>
</evidence>
<keyword evidence="6" id="KW-1185">Reference proteome</keyword>
<sequence length="186" mass="22242">MKVILKRKDPMMNTISYVVLAMLVRSPLTGYDLKRFLNLFWEAHHSQIYPTLKELRKQELIEIVDIPDGKRKIYDITPAGKDLVKEWVFTKSHAPSQKDEFLAKVFTISALDRDTSKFLIMERKQYYQEQLNEYSKVLNSLSNLNKEERRKNFGRELILERKIRLCKEELSWCDWSEAKIEEYFAE</sequence>
<feature type="domain" description="Transcription regulator PadR N-terminal" evidence="1">
    <location>
        <begin position="19"/>
        <end position="85"/>
    </location>
</feature>
<gene>
    <name evidence="4" type="ORF">I585_03755</name>
    <name evidence="3" type="ORF">UAI_01666</name>
</gene>
<dbReference type="InterPro" id="IPR036390">
    <property type="entry name" value="WH_DNA-bd_sf"/>
</dbReference>
<dbReference type="InterPro" id="IPR018309">
    <property type="entry name" value="Tscrpt_reg_PadR_C"/>
</dbReference>
<evidence type="ECO:0000313" key="3">
    <source>
        <dbReference type="EMBL" id="EOH79020.1"/>
    </source>
</evidence>
<dbReference type="SUPFAM" id="SSF46785">
    <property type="entry name" value="Winged helix' DNA-binding domain"/>
    <property type="match status" value="1"/>
</dbReference>
<name>R2R5Z6_9ENTE</name>
<dbReference type="AlphaFoldDB" id="R2R5Z6"/>
<dbReference type="Gene3D" id="6.10.140.190">
    <property type="match status" value="1"/>
</dbReference>
<evidence type="ECO:0008006" key="7">
    <source>
        <dbReference type="Google" id="ProtNLM"/>
    </source>
</evidence>
<feature type="domain" description="Transcription regulator PadR C-terminal" evidence="2">
    <location>
        <begin position="98"/>
        <end position="180"/>
    </location>
</feature>
<dbReference type="STRING" id="71451.RV07_GL002642"/>
<dbReference type="Pfam" id="PF03551">
    <property type="entry name" value="PadR"/>
    <property type="match status" value="1"/>
</dbReference>
<dbReference type="EMBL" id="AJAK01000011">
    <property type="protein sequence ID" value="EOH79020.1"/>
    <property type="molecule type" value="Genomic_DNA"/>
</dbReference>
<evidence type="ECO:0000313" key="4">
    <source>
        <dbReference type="EMBL" id="EOT64555.1"/>
    </source>
</evidence>
<reference evidence="3 5" key="1">
    <citation type="submission" date="2013-02" db="EMBL/GenBank/DDBJ databases">
        <title>The Genome Sequence of Enterococcus malodoratus ATCC_43197.</title>
        <authorList>
            <consortium name="The Broad Institute Genome Sequencing Platform"/>
            <consortium name="The Broad Institute Genome Sequencing Center for Infectious Disease"/>
            <person name="Earl A.M."/>
            <person name="Gilmore M.S."/>
            <person name="Lebreton F."/>
            <person name="Walker B."/>
            <person name="Young S.K."/>
            <person name="Zeng Q."/>
            <person name="Gargeya S."/>
            <person name="Fitzgerald M."/>
            <person name="Haas B."/>
            <person name="Abouelleil A."/>
            <person name="Alvarado L."/>
            <person name="Arachchi H.M."/>
            <person name="Berlin A.M."/>
            <person name="Chapman S.B."/>
            <person name="Dewar J."/>
            <person name="Goldberg J."/>
            <person name="Griggs A."/>
            <person name="Gujja S."/>
            <person name="Hansen M."/>
            <person name="Howarth C."/>
            <person name="Imamovic A."/>
            <person name="Larimer J."/>
            <person name="McCowan C."/>
            <person name="Murphy C."/>
            <person name="Neiman D."/>
            <person name="Pearson M."/>
            <person name="Priest M."/>
            <person name="Roberts A."/>
            <person name="Saif S."/>
            <person name="Shea T."/>
            <person name="Sisk P."/>
            <person name="Sykes S."/>
            <person name="Wortman J."/>
            <person name="Nusbaum C."/>
            <person name="Birren B."/>
        </authorList>
    </citation>
    <scope>NUCLEOTIDE SEQUENCE [LARGE SCALE GENOMIC DNA]</scope>
    <source>
        <strain evidence="3 5">ATCC 43197</strain>
    </source>
</reference>
<accession>R2R5Z6</accession>
<dbReference type="Proteomes" id="UP000013783">
    <property type="component" value="Unassembled WGS sequence"/>
</dbReference>
<reference evidence="4 6" key="2">
    <citation type="submission" date="2013-03" db="EMBL/GenBank/DDBJ databases">
        <title>The Genome Sequence of Enterococcus malodoratus ATCC_43197 (PacBio/Illumina hybrid assembly).</title>
        <authorList>
            <consortium name="The Broad Institute Genomics Platform"/>
            <consortium name="The Broad Institute Genome Sequencing Center for Infectious Disease"/>
            <person name="Earl A."/>
            <person name="Russ C."/>
            <person name="Gilmore M."/>
            <person name="Surin D."/>
            <person name="Walker B."/>
            <person name="Young S."/>
            <person name="Zeng Q."/>
            <person name="Gargeya S."/>
            <person name="Fitzgerald M."/>
            <person name="Haas B."/>
            <person name="Abouelleil A."/>
            <person name="Allen A.W."/>
            <person name="Alvarado L."/>
            <person name="Arachchi H.M."/>
            <person name="Berlin A.M."/>
            <person name="Chapman S.B."/>
            <person name="Gainer-Dewar J."/>
            <person name="Goldberg J."/>
            <person name="Griggs A."/>
            <person name="Gujja S."/>
            <person name="Hansen M."/>
            <person name="Howarth C."/>
            <person name="Imamovic A."/>
            <person name="Ireland A."/>
            <person name="Larimer J."/>
            <person name="McCowan C."/>
            <person name="Murphy C."/>
            <person name="Pearson M."/>
            <person name="Poon T.W."/>
            <person name="Priest M."/>
            <person name="Roberts A."/>
            <person name="Saif S."/>
            <person name="Shea T."/>
            <person name="Sisk P."/>
            <person name="Sykes S."/>
            <person name="Wortman J."/>
            <person name="Nusbaum C."/>
            <person name="Birren B."/>
        </authorList>
    </citation>
    <scope>NUCLEOTIDE SEQUENCE [LARGE SCALE GENOMIC DNA]</scope>
    <source>
        <strain evidence="4 6">ATCC 43197</strain>
    </source>
</reference>
<dbReference type="eggNOG" id="COG1695">
    <property type="taxonomic scope" value="Bacteria"/>
</dbReference>
<dbReference type="Gene3D" id="1.10.10.10">
    <property type="entry name" value="Winged helix-like DNA-binding domain superfamily/Winged helix DNA-binding domain"/>
    <property type="match status" value="1"/>
</dbReference>
<organism evidence="3 5">
    <name type="scientific">Enterococcus malodoratus ATCC 43197</name>
    <dbReference type="NCBI Taxonomy" id="1158601"/>
    <lineage>
        <taxon>Bacteria</taxon>
        <taxon>Bacillati</taxon>
        <taxon>Bacillota</taxon>
        <taxon>Bacilli</taxon>
        <taxon>Lactobacillales</taxon>
        <taxon>Enterococcaceae</taxon>
        <taxon>Enterococcus</taxon>
    </lineage>
</organism>
<evidence type="ECO:0000313" key="5">
    <source>
        <dbReference type="Proteomes" id="UP000013783"/>
    </source>
</evidence>
<evidence type="ECO:0000313" key="6">
    <source>
        <dbReference type="Proteomes" id="UP000014148"/>
    </source>
</evidence>